<dbReference type="PROSITE" id="PS50082">
    <property type="entry name" value="WD_REPEATS_2"/>
    <property type="match status" value="4"/>
</dbReference>
<evidence type="ECO:0000256" key="3">
    <source>
        <dbReference type="PROSITE-ProRule" id="PRU00221"/>
    </source>
</evidence>
<dbReference type="Proteomes" id="UP000007148">
    <property type="component" value="Unassembled WGS sequence"/>
</dbReference>
<comment type="caution">
    <text evidence="6">The sequence shown here is derived from an EMBL/GenBank/DDBJ whole genome shotgun (WGS) entry which is preliminary data.</text>
</comment>
<dbReference type="PRINTS" id="PR00320">
    <property type="entry name" value="GPROTEINBRPT"/>
</dbReference>
<gene>
    <name evidence="6" type="ORF">PIIN_10437</name>
</gene>
<feature type="compositionally biased region" description="Basic residues" evidence="4">
    <location>
        <begin position="7"/>
        <end position="16"/>
    </location>
</feature>
<keyword evidence="1 3" id="KW-0853">WD repeat</keyword>
<feature type="repeat" description="WD" evidence="3">
    <location>
        <begin position="787"/>
        <end position="828"/>
    </location>
</feature>
<dbReference type="InterPro" id="IPR020472">
    <property type="entry name" value="WD40_PAC1"/>
</dbReference>
<dbReference type="PANTHER" id="PTHR22847">
    <property type="entry name" value="WD40 REPEAT PROTEIN"/>
    <property type="match status" value="1"/>
</dbReference>
<dbReference type="InterPro" id="IPR001680">
    <property type="entry name" value="WD40_rpt"/>
</dbReference>
<sequence length="964" mass="106981">MSEKRPDKGKKSRKAASRPEPPSVGQGSSIKRAQVQDTAIISLGLLANISEGSDILSPLRAACLATKSILEAAQAIDNNQEEWNDLTRRLIEQKSTLDEQITLFTASPLEDGTIDSAISWALANYGKSLKNIYDMVDNLRKKRSGSRLSFLKALVNVKIDAREILRLNQNIEHSHRQFMDALSVYNSLHLQAIQKTTKTTITNVEAILKDVDNAAILQLPTSTFIASSVHRTCMNGTREAVLQTIWQWAKDYASKKPIFWLCDIAGSGKSTVAMSAVEVWQSEGVLGGQFFFSLASSEASTTDKFCSTIARDLVHYIPGLAPHIAAAVKQKPSIVRCSLEEQFKTLVTGPLKQESKHVILVLDALDECKSAEQRRKLLDILSVAVQDGKNLKIFMTSRPDPVIESVLGSLAVKTKLEDRLHDAHHHDNSDDIAVYIHQSLEGVLSVDQRQRLVEKADRLFIWASTACRMLTSQTSLSSPEDIYNRLISMSQAGAIDTVYDLVLERIDPEYHTVMTATLGLLLVAFEPLTTGDLDDLLKHAGIRGSAEALVRNLGSVLTKDATTNLIQFRHPTVVEYLRRRSSASPTPDNRNRIHLDIVNMHGQAASWCLKSLMSQTEGLKFNICQLESSFHLNRQIPDIDTRISRFISRRLRYASSHWLFHLAETGDDWRRTLENEINKTTQAPYVLPWMEILSFTGGVPRAIAGLRAITGHTEVNDEIRNRIMDIRRFIMAFSVPIQDSVPHIYISALPFAPTKSRIRLENEETYTNTLTVTRGLEEVYPGLPRALRGHEQFVWAVAFSPDSSKVASGSWDRTIRLWDAGTGQPLGQPLQGHGDSVRAVAFSPEGSRIASGSDDKTIRFWDAVTGEPLGDPLRGHEQSVMAVAFSPDGLRIVSGSEDKTLWLWDARTGEPLGGPLRGHKGHVTSVAFSPDGSRIVSGSDDKMIRLWDARTGQPLREPLEDCGM</sequence>
<evidence type="ECO:0000256" key="4">
    <source>
        <dbReference type="SAM" id="MobiDB-lite"/>
    </source>
</evidence>
<dbReference type="EMBL" id="CAFZ01000757">
    <property type="protein sequence ID" value="CCA76444.1"/>
    <property type="molecule type" value="Genomic_DNA"/>
</dbReference>
<dbReference type="InterPro" id="IPR015943">
    <property type="entry name" value="WD40/YVTN_repeat-like_dom_sf"/>
</dbReference>
<dbReference type="SMART" id="SM00320">
    <property type="entry name" value="WD40"/>
    <property type="match status" value="4"/>
</dbReference>
<dbReference type="CDD" id="cd00200">
    <property type="entry name" value="WD40"/>
    <property type="match status" value="1"/>
</dbReference>
<protein>
    <recommendedName>
        <fullName evidence="5">Nephrocystin 3-like N-terminal domain-containing protein</fullName>
    </recommendedName>
</protein>
<dbReference type="eggNOG" id="KOG0266">
    <property type="taxonomic scope" value="Eukaryota"/>
</dbReference>
<reference evidence="6 7" key="1">
    <citation type="journal article" date="2011" name="PLoS Pathog.">
        <title>Endophytic Life Strategies Decoded by Genome and Transcriptome Analyses of the Mutualistic Root Symbiont Piriformospora indica.</title>
        <authorList>
            <person name="Zuccaro A."/>
            <person name="Lahrmann U."/>
            <person name="Guldener U."/>
            <person name="Langen G."/>
            <person name="Pfiffi S."/>
            <person name="Biedenkopf D."/>
            <person name="Wong P."/>
            <person name="Samans B."/>
            <person name="Grimm C."/>
            <person name="Basiewicz M."/>
            <person name="Murat C."/>
            <person name="Martin F."/>
            <person name="Kogel K.H."/>
        </authorList>
    </citation>
    <scope>NUCLEOTIDE SEQUENCE [LARGE SCALE GENOMIC DNA]</scope>
    <source>
        <strain evidence="6 7">DSM 11827</strain>
    </source>
</reference>
<dbReference type="Gene3D" id="2.130.10.10">
    <property type="entry name" value="YVTN repeat-like/Quinoprotein amine dehydrogenase"/>
    <property type="match status" value="2"/>
</dbReference>
<feature type="repeat" description="WD" evidence="3">
    <location>
        <begin position="830"/>
        <end position="871"/>
    </location>
</feature>
<dbReference type="InterPro" id="IPR059179">
    <property type="entry name" value="MLKL-like_MCAfunc"/>
</dbReference>
<dbReference type="PROSITE" id="PS50294">
    <property type="entry name" value="WD_REPEATS_REGION"/>
    <property type="match status" value="4"/>
</dbReference>
<accession>G4TYQ1</accession>
<keyword evidence="7" id="KW-1185">Reference proteome</keyword>
<dbReference type="PANTHER" id="PTHR22847:SF637">
    <property type="entry name" value="WD REPEAT DOMAIN 5B"/>
    <property type="match status" value="1"/>
</dbReference>
<dbReference type="Pfam" id="PF24883">
    <property type="entry name" value="NPHP3_N"/>
    <property type="match status" value="1"/>
</dbReference>
<dbReference type="OrthoDB" id="2932404at2759"/>
<feature type="domain" description="Nephrocystin 3-like N-terminal" evidence="5">
    <location>
        <begin position="237"/>
        <end position="398"/>
    </location>
</feature>
<dbReference type="HOGENOM" id="CLU_000288_6_5_1"/>
<dbReference type="InterPro" id="IPR056884">
    <property type="entry name" value="NPHP3-like_N"/>
</dbReference>
<feature type="repeat" description="WD" evidence="3">
    <location>
        <begin position="873"/>
        <end position="914"/>
    </location>
</feature>
<keyword evidence="2" id="KW-0677">Repeat</keyword>
<dbReference type="InParanoid" id="G4TYQ1"/>
<dbReference type="CDD" id="cd21037">
    <property type="entry name" value="MLKL_NTD"/>
    <property type="match status" value="1"/>
</dbReference>
<evidence type="ECO:0000256" key="1">
    <source>
        <dbReference type="ARBA" id="ARBA00022574"/>
    </source>
</evidence>
<dbReference type="Pfam" id="PF00400">
    <property type="entry name" value="WD40"/>
    <property type="match status" value="4"/>
</dbReference>
<evidence type="ECO:0000259" key="5">
    <source>
        <dbReference type="Pfam" id="PF24883"/>
    </source>
</evidence>
<dbReference type="GO" id="GO:1990234">
    <property type="term" value="C:transferase complex"/>
    <property type="evidence" value="ECO:0007669"/>
    <property type="project" value="UniProtKB-ARBA"/>
</dbReference>
<dbReference type="SUPFAM" id="SSF52540">
    <property type="entry name" value="P-loop containing nucleoside triphosphate hydrolases"/>
    <property type="match status" value="1"/>
</dbReference>
<dbReference type="STRING" id="1109443.G4TYQ1"/>
<dbReference type="InterPro" id="IPR019775">
    <property type="entry name" value="WD40_repeat_CS"/>
</dbReference>
<dbReference type="Gene3D" id="3.40.50.300">
    <property type="entry name" value="P-loop containing nucleotide triphosphate hydrolases"/>
    <property type="match status" value="1"/>
</dbReference>
<dbReference type="PROSITE" id="PS00678">
    <property type="entry name" value="WD_REPEATS_1"/>
    <property type="match status" value="2"/>
</dbReference>
<dbReference type="AlphaFoldDB" id="G4TYQ1"/>
<evidence type="ECO:0000313" key="7">
    <source>
        <dbReference type="Proteomes" id="UP000007148"/>
    </source>
</evidence>
<dbReference type="InterPro" id="IPR027417">
    <property type="entry name" value="P-loop_NTPase"/>
</dbReference>
<evidence type="ECO:0000256" key="2">
    <source>
        <dbReference type="ARBA" id="ARBA00022737"/>
    </source>
</evidence>
<dbReference type="OMA" id="NINARIF"/>
<feature type="repeat" description="WD" evidence="3">
    <location>
        <begin position="916"/>
        <end position="957"/>
    </location>
</feature>
<evidence type="ECO:0000313" key="6">
    <source>
        <dbReference type="EMBL" id="CCA76444.1"/>
    </source>
</evidence>
<dbReference type="InterPro" id="IPR036322">
    <property type="entry name" value="WD40_repeat_dom_sf"/>
</dbReference>
<feature type="region of interest" description="Disordered" evidence="4">
    <location>
        <begin position="1"/>
        <end position="31"/>
    </location>
</feature>
<proteinExistence type="predicted"/>
<name>G4TYQ1_SERID</name>
<dbReference type="SUPFAM" id="SSF50978">
    <property type="entry name" value="WD40 repeat-like"/>
    <property type="match status" value="1"/>
</dbReference>
<dbReference type="GO" id="GO:0005634">
    <property type="term" value="C:nucleus"/>
    <property type="evidence" value="ECO:0007669"/>
    <property type="project" value="TreeGrafter"/>
</dbReference>
<organism evidence="6 7">
    <name type="scientific">Serendipita indica (strain DSM 11827)</name>
    <name type="common">Root endophyte fungus</name>
    <name type="synonym">Piriformospora indica</name>
    <dbReference type="NCBI Taxonomy" id="1109443"/>
    <lineage>
        <taxon>Eukaryota</taxon>
        <taxon>Fungi</taxon>
        <taxon>Dikarya</taxon>
        <taxon>Basidiomycota</taxon>
        <taxon>Agaricomycotina</taxon>
        <taxon>Agaricomycetes</taxon>
        <taxon>Sebacinales</taxon>
        <taxon>Serendipitaceae</taxon>
        <taxon>Serendipita</taxon>
    </lineage>
</organism>